<feature type="signal peptide" evidence="11">
    <location>
        <begin position="1"/>
        <end position="16"/>
    </location>
</feature>
<dbReference type="Pfam" id="PF01055">
    <property type="entry name" value="Glyco_hydro_31_2nd"/>
    <property type="match status" value="2"/>
</dbReference>
<protein>
    <recommendedName>
        <fullName evidence="9">Glucosidase II subunit alpha</fullName>
    </recommendedName>
</protein>
<feature type="domain" description="Glycoside hydrolase family 31 N-terminal" evidence="13">
    <location>
        <begin position="878"/>
        <end position="969"/>
    </location>
</feature>
<dbReference type="GO" id="GO:0090599">
    <property type="term" value="F:alpha-glucosidase activity"/>
    <property type="evidence" value="ECO:0007669"/>
    <property type="project" value="TreeGrafter"/>
</dbReference>
<feature type="domain" description="Glycosyl hydrolase family 31 C-terminal" evidence="14">
    <location>
        <begin position="1367"/>
        <end position="1459"/>
    </location>
</feature>
<dbReference type="InterPro" id="IPR025887">
    <property type="entry name" value="Glyco_hydro_31_N_dom"/>
</dbReference>
<evidence type="ECO:0000256" key="2">
    <source>
        <dbReference type="ARBA" id="ARBA00004833"/>
    </source>
</evidence>
<dbReference type="InterPro" id="IPR048395">
    <property type="entry name" value="Glyco_hydro_31_C"/>
</dbReference>
<dbReference type="SUPFAM" id="SSF51445">
    <property type="entry name" value="(Trans)glycosidases"/>
    <property type="match status" value="2"/>
</dbReference>
<dbReference type="GO" id="GO:0005975">
    <property type="term" value="P:carbohydrate metabolic process"/>
    <property type="evidence" value="ECO:0007669"/>
    <property type="project" value="InterPro"/>
</dbReference>
<feature type="domain" description="Glycosyl hydrolase family 31 C-terminal" evidence="14">
    <location>
        <begin position="696"/>
        <end position="788"/>
    </location>
</feature>
<evidence type="ECO:0000313" key="16">
    <source>
        <dbReference type="Proteomes" id="UP001151699"/>
    </source>
</evidence>
<dbReference type="InterPro" id="IPR017853">
    <property type="entry name" value="GH"/>
</dbReference>
<dbReference type="PANTHER" id="PTHR22762">
    <property type="entry name" value="ALPHA-GLUCOSIDASE"/>
    <property type="match status" value="1"/>
</dbReference>
<dbReference type="GO" id="GO:0030246">
    <property type="term" value="F:carbohydrate binding"/>
    <property type="evidence" value="ECO:0007669"/>
    <property type="project" value="InterPro"/>
</dbReference>
<dbReference type="PANTHER" id="PTHR22762:SF54">
    <property type="entry name" value="BCDNA.GH04962"/>
    <property type="match status" value="1"/>
</dbReference>
<comment type="similarity">
    <text evidence="3">Belongs to the glycosyl hydrolase 31 family.</text>
</comment>
<evidence type="ECO:0000256" key="3">
    <source>
        <dbReference type="ARBA" id="ARBA00007806"/>
    </source>
</evidence>
<dbReference type="Gene3D" id="3.20.20.80">
    <property type="entry name" value="Glycosidases"/>
    <property type="match status" value="2"/>
</dbReference>
<evidence type="ECO:0000256" key="1">
    <source>
        <dbReference type="ARBA" id="ARBA00004240"/>
    </source>
</evidence>
<comment type="caution">
    <text evidence="15">The sequence shown here is derived from an EMBL/GenBank/DDBJ whole genome shotgun (WGS) entry which is preliminary data.</text>
</comment>
<dbReference type="InterPro" id="IPR013780">
    <property type="entry name" value="Glyco_hydro_b"/>
</dbReference>
<keyword evidence="7" id="KW-0325">Glycoprotein</keyword>
<dbReference type="InterPro" id="IPR011013">
    <property type="entry name" value="Gal_mutarotase_sf_dom"/>
</dbReference>
<feature type="domain" description="Glycoside hydrolase family 31 N-terminal" evidence="13">
    <location>
        <begin position="75"/>
        <end position="298"/>
    </location>
</feature>
<gene>
    <name evidence="15" type="primary">GANAB_0</name>
    <name evidence="15" type="ORF">Bhyg_00625</name>
</gene>
<comment type="pathway">
    <text evidence="2">Glycan metabolism; N-glycan metabolism.</text>
</comment>
<organism evidence="15 16">
    <name type="scientific">Pseudolycoriella hygida</name>
    <dbReference type="NCBI Taxonomy" id="35572"/>
    <lineage>
        <taxon>Eukaryota</taxon>
        <taxon>Metazoa</taxon>
        <taxon>Ecdysozoa</taxon>
        <taxon>Arthropoda</taxon>
        <taxon>Hexapoda</taxon>
        <taxon>Insecta</taxon>
        <taxon>Pterygota</taxon>
        <taxon>Neoptera</taxon>
        <taxon>Endopterygota</taxon>
        <taxon>Diptera</taxon>
        <taxon>Nematocera</taxon>
        <taxon>Sciaroidea</taxon>
        <taxon>Sciaridae</taxon>
        <taxon>Pseudolycoriella</taxon>
    </lineage>
</organism>
<sequence>MRLLALCLAFTIVGLAISVDRNNFKTCDQSSFCRRCRKVQPGNSQFELVPGTLNSYSNSITADVINKENKHLFVLKLEALKDNTFHLLIDEKTPLHPRYRVTDALKGKPVPDTIKVSEKSDKEVIILSGSNKAIVNAAPLRIDFYTNNVLTVSVNAKGLMRFEHLRVKPQAPQADGENAENENVVDEKPKSIEDDDPGSWEENFKSHHDAKPNGPEAIALDFAFPQAQLLFGIPEHADSFALKSTTAGDPYRLYNLDVFEYELDSTMALYGSVPVLYGHGSEYTAGVFWQNAAETWVDIYNPDSEKNVLSSIVNMVSGSGSTDPLTANFMSESGVIDAFILLGPRPNDAFKQYTDLTGVAPLPQVFALAYHQCRWNYNDEQDVDQVSNKFDEHDIPMDTMWLDIEYTDAKKYFTWDQHKFPNSLDMIKNLTAKGRHLTVIIDPHIKRDNNYFFHNECTDRGYYVKNKDGKDYEGWCWPGSSSYPDLFREDVRKYFSSRYLLENFPGTTEDVMLWNDMNEPSVFNGPEVTMPKDNVHVDGWEHRDVHNLYAHMQLISTYEGLLERDQSKQRPFILTRGHFSGSQRLATIWTGDNAADWKHLEASVKMCLSEAVAGFSFCGADVGGFFGNPDAELFSRWYQAGAFQPFFRSHAHIDTKRREPWLFPEDTKLVIRDAIRKRYSYLAYWYTMFYEHERFGLPVMRPLLAQYPQDKETFGIDDEYLLGDKLLVRPVLQQAVSKVEVYFPAKNGKEGDVWYDIDDYRRVERVGYENVPVNSYKIPVYQRGGAIVPKKERIRRASTLMINDPYTLVVALDKSSEAKGTLYIDDEKSFDYRQGKYVYLEFEFKDNVLSSRLIDETTYPTKSWLERVKIAGLSKTPKSATLKSGSQTLTLEVLVEGNLVVIRIPEHADSFALKSTTAGDPYRLYNLDVFEYELDSTMALYGSVPVLYGHGSEYTAGVFWQNAAETWVDIYNPDSEKNVLSSIVNMVSGSGSTDPLTANFMSESGVIDAFILLGPRPNDAFKQYTDLTGVAPLPQVFALAYHQCRWNYNDEQDVDQVSNKFDEHDIPMDTMWLDIEYTDAKKYFTWDQHKFPNSLDMIKNLTAKGRHLTVIIDPHIKRDNNYFFHNECTDRGYYVKNKDGKDYEGWCWPGSSSYPDLFREDVRKYFSSRYLLENFPGTTEDVMLWNDMNEPSVFNGPEVTMPKDNVHVDGWEHRDVHNLYAHMQLISTYEGLLERDQSKQRPFILTRGHFSGSQRLATIWTGDNAADWKHLEASVKMCLSEAVAGFSFCGADVGGFFGNPDAELFSRWYQAGAFQPFFRSHAHIDTKRREPWLFPEDTKLVIRDAIRKRYSYLAYWYTMFYEHERFGLPVMRPLLAQYPQDKETFGIDDEYLLGDKLLVRPVLQQAVSKVEVYFPAKNGKEGDVWYDIDDYRRVERVGYENVPVNSYKIPVYQRGGAIVPKKERIRRASTLMINDPYTLVVALDKSSEAKGTLYIDDEKSFDYRQGKYVYLEFEFKDNVLSSRLIDETTYPTKSWLERVKIAGLSKTPKSATLKSGSQTLTLEVLVEGNLVVIRKPGVSMLEKWSITLNF</sequence>
<evidence type="ECO:0000259" key="13">
    <source>
        <dbReference type="Pfam" id="PF13802"/>
    </source>
</evidence>
<dbReference type="GO" id="GO:0006491">
    <property type="term" value="P:N-glycan processing"/>
    <property type="evidence" value="ECO:0007669"/>
    <property type="project" value="TreeGrafter"/>
</dbReference>
<feature type="domain" description="Glycoside hydrolase family 31 TIM barrel" evidence="12">
    <location>
        <begin position="1032"/>
        <end position="1359"/>
    </location>
</feature>
<dbReference type="InterPro" id="IPR000322">
    <property type="entry name" value="Glyco_hydro_31_TIM"/>
</dbReference>
<dbReference type="Gene3D" id="2.60.40.1760">
    <property type="entry name" value="glycosyl hydrolase (family 31)"/>
    <property type="match status" value="2"/>
</dbReference>
<dbReference type="CDD" id="cd06603">
    <property type="entry name" value="GH31_GANC_GANAB_alpha"/>
    <property type="match status" value="2"/>
</dbReference>
<proteinExistence type="inferred from homology"/>
<name>A0A9Q0N874_9DIPT</name>
<keyword evidence="6" id="KW-0256">Endoplasmic reticulum</keyword>
<dbReference type="EMBL" id="WJQU01000001">
    <property type="protein sequence ID" value="KAJ6645419.1"/>
    <property type="molecule type" value="Genomic_DNA"/>
</dbReference>
<dbReference type="Pfam" id="PF13802">
    <property type="entry name" value="Gal_mutarotas_2"/>
    <property type="match status" value="2"/>
</dbReference>
<dbReference type="FunFam" id="3.20.20.80:FF:000039">
    <property type="entry name" value="Glucosidase, alpha neutral C"/>
    <property type="match status" value="2"/>
</dbReference>
<evidence type="ECO:0000256" key="5">
    <source>
        <dbReference type="ARBA" id="ARBA00022801"/>
    </source>
</evidence>
<evidence type="ECO:0000256" key="4">
    <source>
        <dbReference type="ARBA" id="ARBA00022729"/>
    </source>
</evidence>
<evidence type="ECO:0000256" key="6">
    <source>
        <dbReference type="ARBA" id="ARBA00022824"/>
    </source>
</evidence>
<dbReference type="OrthoDB" id="3237269at2759"/>
<evidence type="ECO:0000256" key="7">
    <source>
        <dbReference type="ARBA" id="ARBA00023180"/>
    </source>
</evidence>
<evidence type="ECO:0000256" key="11">
    <source>
        <dbReference type="SAM" id="SignalP"/>
    </source>
</evidence>
<feature type="domain" description="Glycoside hydrolase family 31 TIM barrel" evidence="12">
    <location>
        <begin position="361"/>
        <end position="688"/>
    </location>
</feature>
<feature type="region of interest" description="Disordered" evidence="10">
    <location>
        <begin position="169"/>
        <end position="211"/>
    </location>
</feature>
<dbReference type="SUPFAM" id="SSF74650">
    <property type="entry name" value="Galactose mutarotase-like"/>
    <property type="match status" value="2"/>
</dbReference>
<evidence type="ECO:0000259" key="14">
    <source>
        <dbReference type="Pfam" id="PF21365"/>
    </source>
</evidence>
<keyword evidence="16" id="KW-1185">Reference proteome</keyword>
<feature type="compositionally biased region" description="Basic and acidic residues" evidence="10">
    <location>
        <begin position="202"/>
        <end position="211"/>
    </location>
</feature>
<dbReference type="Proteomes" id="UP001151699">
    <property type="component" value="Chromosome A"/>
</dbReference>
<dbReference type="SUPFAM" id="SSF51011">
    <property type="entry name" value="Glycosyl hydrolase domain"/>
    <property type="match status" value="2"/>
</dbReference>
<dbReference type="CDD" id="cd14752">
    <property type="entry name" value="GH31_N"/>
    <property type="match status" value="2"/>
</dbReference>
<evidence type="ECO:0000313" key="15">
    <source>
        <dbReference type="EMBL" id="KAJ6645419.1"/>
    </source>
</evidence>
<dbReference type="FunFam" id="2.60.40.1180:FF:000023">
    <property type="entry name" value="neutral alpha-glucosidase AB isoform X2"/>
    <property type="match status" value="2"/>
</dbReference>
<dbReference type="GO" id="GO:0005783">
    <property type="term" value="C:endoplasmic reticulum"/>
    <property type="evidence" value="ECO:0007669"/>
    <property type="project" value="UniProtKB-SubCell"/>
</dbReference>
<comment type="subcellular location">
    <subcellularLocation>
        <location evidence="1">Endoplasmic reticulum</location>
    </subcellularLocation>
</comment>
<dbReference type="Pfam" id="PF21365">
    <property type="entry name" value="Glyco_hydro_31_3rd"/>
    <property type="match status" value="2"/>
</dbReference>
<evidence type="ECO:0000259" key="12">
    <source>
        <dbReference type="Pfam" id="PF01055"/>
    </source>
</evidence>
<feature type="chain" id="PRO_5040136053" description="Glucosidase II subunit alpha" evidence="11">
    <location>
        <begin position="17"/>
        <end position="1590"/>
    </location>
</feature>
<evidence type="ECO:0000256" key="9">
    <source>
        <dbReference type="ARBA" id="ARBA00042895"/>
    </source>
</evidence>
<keyword evidence="5" id="KW-0378">Hydrolase</keyword>
<evidence type="ECO:0000256" key="10">
    <source>
        <dbReference type="SAM" id="MobiDB-lite"/>
    </source>
</evidence>
<dbReference type="Gene3D" id="2.60.40.1180">
    <property type="entry name" value="Golgi alpha-mannosidase II"/>
    <property type="match status" value="4"/>
</dbReference>
<keyword evidence="8" id="KW-0326">Glycosidase</keyword>
<evidence type="ECO:0000256" key="8">
    <source>
        <dbReference type="ARBA" id="ARBA00023295"/>
    </source>
</evidence>
<keyword evidence="4 11" id="KW-0732">Signal</keyword>
<reference evidence="15" key="1">
    <citation type="submission" date="2022-07" db="EMBL/GenBank/DDBJ databases">
        <authorList>
            <person name="Trinca V."/>
            <person name="Uliana J.V.C."/>
            <person name="Torres T.T."/>
            <person name="Ward R.J."/>
            <person name="Monesi N."/>
        </authorList>
    </citation>
    <scope>NUCLEOTIDE SEQUENCE</scope>
    <source>
        <strain evidence="15">HSMRA1968</strain>
        <tissue evidence="15">Whole embryos</tissue>
    </source>
</reference>
<accession>A0A9Q0N874</accession>